<name>A0A540WDL4_9ACTN</name>
<evidence type="ECO:0000256" key="1">
    <source>
        <dbReference type="SAM" id="Phobius"/>
    </source>
</evidence>
<organism evidence="4 5">
    <name type="scientific">Kitasatospora acidiphila</name>
    <dbReference type="NCBI Taxonomy" id="2567942"/>
    <lineage>
        <taxon>Bacteria</taxon>
        <taxon>Bacillati</taxon>
        <taxon>Actinomycetota</taxon>
        <taxon>Actinomycetes</taxon>
        <taxon>Kitasatosporales</taxon>
        <taxon>Streptomycetaceae</taxon>
        <taxon>Kitasatospora</taxon>
    </lineage>
</organism>
<dbReference type="OrthoDB" id="9808690at2"/>
<feature type="transmembrane region" description="Helical" evidence="1">
    <location>
        <begin position="228"/>
        <end position="252"/>
    </location>
</feature>
<dbReference type="RefSeq" id="WP_141637447.1">
    <property type="nucleotide sequence ID" value="NZ_VIGB01000003.1"/>
</dbReference>
<comment type="caution">
    <text evidence="4">The sequence shown here is derived from an EMBL/GenBank/DDBJ whole genome shotgun (WGS) entry which is preliminary data.</text>
</comment>
<feature type="transmembrane region" description="Helical" evidence="1">
    <location>
        <begin position="136"/>
        <end position="155"/>
    </location>
</feature>
<evidence type="ECO:0000313" key="4">
    <source>
        <dbReference type="EMBL" id="TQF07042.1"/>
    </source>
</evidence>
<keyword evidence="5" id="KW-1185">Reference proteome</keyword>
<dbReference type="Pfam" id="PF07853">
    <property type="entry name" value="DUF1648"/>
    <property type="match status" value="1"/>
</dbReference>
<feature type="transmembrane region" description="Helical" evidence="1">
    <location>
        <begin position="185"/>
        <end position="207"/>
    </location>
</feature>
<keyword evidence="1" id="KW-1133">Transmembrane helix</keyword>
<dbReference type="InterPro" id="IPR043831">
    <property type="entry name" value="DUF5808"/>
</dbReference>
<dbReference type="GO" id="GO:0009636">
    <property type="term" value="P:response to toxic substance"/>
    <property type="evidence" value="ECO:0007669"/>
    <property type="project" value="TreeGrafter"/>
</dbReference>
<feature type="transmembrane region" description="Helical" evidence="1">
    <location>
        <begin position="351"/>
        <end position="369"/>
    </location>
</feature>
<sequence length="370" mass="39650">MMSGTAVVQVVIPFVILLTAWLMPALTGPTLPFGVRTPPAHADAPVVAEQRRAYRWWVGGVGGAVFAAELVYCLVFPGKPLFAGASTAIAAVSTVGYLRARRAIRAVKRGEDWYGGLRQVVAVDTSLRTEPVRYPWWWAVPALLVPVVTAVLAAVEYPSMPGRLPMHYATRGNADRLADKSIGTAFAPVFIQLALTGLLLLVTWLVLRSRAELDPAQPAASAARHRRFVVRTAGSVMVLGACVNLGILAAAWQTWHGDLSFSPFPVLAPIMAGLLVVVAIAVRTGQGGSRLATGARDGAAGEPADPRVVAPDDDRYWRAGGLFYVNRQDPSLFVAKRFGIGWTINFGNPRCLLLVAGLAVFIVILQLISR</sequence>
<dbReference type="Pfam" id="PF19124">
    <property type="entry name" value="DUF5808"/>
    <property type="match status" value="1"/>
</dbReference>
<keyword evidence="1" id="KW-0472">Membrane</keyword>
<feature type="transmembrane region" description="Helical" evidence="1">
    <location>
        <begin position="264"/>
        <end position="282"/>
    </location>
</feature>
<dbReference type="Proteomes" id="UP000319103">
    <property type="component" value="Unassembled WGS sequence"/>
</dbReference>
<keyword evidence="1" id="KW-0812">Transmembrane</keyword>
<evidence type="ECO:0000259" key="3">
    <source>
        <dbReference type="Pfam" id="PF19124"/>
    </source>
</evidence>
<feature type="domain" description="DUF1648" evidence="2">
    <location>
        <begin position="147"/>
        <end position="191"/>
    </location>
</feature>
<proteinExistence type="predicted"/>
<dbReference type="EMBL" id="VIGB01000003">
    <property type="protein sequence ID" value="TQF07042.1"/>
    <property type="molecule type" value="Genomic_DNA"/>
</dbReference>
<feature type="domain" description="DUF5808" evidence="3">
    <location>
        <begin position="327"/>
        <end position="350"/>
    </location>
</feature>
<feature type="transmembrane region" description="Helical" evidence="1">
    <location>
        <begin position="6"/>
        <end position="26"/>
    </location>
</feature>
<dbReference type="PANTHER" id="PTHR37810">
    <property type="entry name" value="IMMUNITY PROTEIN SDPI"/>
    <property type="match status" value="1"/>
</dbReference>
<dbReference type="InterPro" id="IPR012867">
    <property type="entry name" value="DUF1648"/>
</dbReference>
<gene>
    <name evidence="4" type="ORF">E6W39_38750</name>
</gene>
<accession>A0A540WDL4</accession>
<feature type="transmembrane region" description="Helical" evidence="1">
    <location>
        <begin position="56"/>
        <end position="75"/>
    </location>
</feature>
<protein>
    <submittedName>
        <fullName evidence="4">DUF1648 domain-containing protein</fullName>
    </submittedName>
</protein>
<evidence type="ECO:0000313" key="5">
    <source>
        <dbReference type="Proteomes" id="UP000319103"/>
    </source>
</evidence>
<dbReference type="PANTHER" id="PTHR37810:SF5">
    <property type="entry name" value="IMMUNITY PROTEIN SDPI"/>
    <property type="match status" value="1"/>
</dbReference>
<evidence type="ECO:0000259" key="2">
    <source>
        <dbReference type="Pfam" id="PF07853"/>
    </source>
</evidence>
<feature type="transmembrane region" description="Helical" evidence="1">
    <location>
        <begin position="81"/>
        <end position="100"/>
    </location>
</feature>
<dbReference type="AlphaFoldDB" id="A0A540WDL4"/>
<reference evidence="4 5" key="1">
    <citation type="submission" date="2019-06" db="EMBL/GenBank/DDBJ databases">
        <title>Description of Kitasatospora acidophila sp. nov. isolated from pine grove soil, and reclassification of Streptomyces novaecaesareae to Kitasatospora novaeceasareae comb. nov.</title>
        <authorList>
            <person name="Kim M.J."/>
        </authorList>
    </citation>
    <scope>NUCLEOTIDE SEQUENCE [LARGE SCALE GENOMIC DNA]</scope>
    <source>
        <strain evidence="4 5">MMS16-CNU292</strain>
    </source>
</reference>